<sequence>MESQQAAINRRGRVKPEFRRHYAENANEHRVAADLYATLAQILFLCCIAIGATVLLRGEGVGATLMVVAACGMVFIEVCRRRISRAKSKEEYQTWG</sequence>
<gene>
    <name evidence="2" type="ORF">Apa02nite_078310</name>
</gene>
<comment type="caution">
    <text evidence="2">The sequence shown here is derived from an EMBL/GenBank/DDBJ whole genome shotgun (WGS) entry which is preliminary data.</text>
</comment>
<feature type="transmembrane region" description="Helical" evidence="1">
    <location>
        <begin position="35"/>
        <end position="55"/>
    </location>
</feature>
<evidence type="ECO:0000256" key="1">
    <source>
        <dbReference type="SAM" id="Phobius"/>
    </source>
</evidence>
<evidence type="ECO:0000313" key="2">
    <source>
        <dbReference type="EMBL" id="GIE71723.1"/>
    </source>
</evidence>
<evidence type="ECO:0000313" key="3">
    <source>
        <dbReference type="Proteomes" id="UP000624709"/>
    </source>
</evidence>
<reference evidence="2 3" key="1">
    <citation type="submission" date="2021-01" db="EMBL/GenBank/DDBJ databases">
        <title>Whole genome shotgun sequence of Actinoplanes palleronii NBRC 14916.</title>
        <authorList>
            <person name="Komaki H."/>
            <person name="Tamura T."/>
        </authorList>
    </citation>
    <scope>NUCLEOTIDE SEQUENCE [LARGE SCALE GENOMIC DNA]</scope>
    <source>
        <strain evidence="2 3">NBRC 14916</strain>
    </source>
</reference>
<dbReference type="EMBL" id="BOMS01000131">
    <property type="protein sequence ID" value="GIE71723.1"/>
    <property type="molecule type" value="Genomic_DNA"/>
</dbReference>
<keyword evidence="1" id="KW-1133">Transmembrane helix</keyword>
<keyword evidence="1" id="KW-0472">Membrane</keyword>
<accession>A0ABQ4BM13</accession>
<organism evidence="2 3">
    <name type="scientific">Actinoplanes palleronii</name>
    <dbReference type="NCBI Taxonomy" id="113570"/>
    <lineage>
        <taxon>Bacteria</taxon>
        <taxon>Bacillati</taxon>
        <taxon>Actinomycetota</taxon>
        <taxon>Actinomycetes</taxon>
        <taxon>Micromonosporales</taxon>
        <taxon>Micromonosporaceae</taxon>
        <taxon>Actinoplanes</taxon>
    </lineage>
</organism>
<proteinExistence type="predicted"/>
<dbReference type="Proteomes" id="UP000624709">
    <property type="component" value="Unassembled WGS sequence"/>
</dbReference>
<protein>
    <submittedName>
        <fullName evidence="2">Uncharacterized protein</fullName>
    </submittedName>
</protein>
<keyword evidence="3" id="KW-1185">Reference proteome</keyword>
<name>A0ABQ4BM13_9ACTN</name>
<dbReference type="RefSeq" id="WP_203829524.1">
    <property type="nucleotide sequence ID" value="NZ_BAAATY010000043.1"/>
</dbReference>
<feature type="transmembrane region" description="Helical" evidence="1">
    <location>
        <begin position="61"/>
        <end position="79"/>
    </location>
</feature>
<keyword evidence="1" id="KW-0812">Transmembrane</keyword>